<sequence>MKAKKIFLQTKGQRKKTYVQANDDDDNDNIKWIREWYGGTESYMFNKLEKIATSAEPETPFLRCRISRALEPIAVGHDYMTSRVNWVVQSSAVDFLHIILVCMKWLMESFKIQGRFSISIHDEIRYIIRDEHRFRAALALQFANLITRSYFTSTLNLNDLPASVAFFTSIEIDKCLRKDSKDDCKTPSNSLGLSKGYGISSGISLNVYELLDRLKMDQSFIEMFDND</sequence>
<dbReference type="GO" id="GO:0003677">
    <property type="term" value="F:DNA binding"/>
    <property type="evidence" value="ECO:0007669"/>
    <property type="project" value="InterPro"/>
</dbReference>
<name>A0A1Y3B3W7_EURMA</name>
<protein>
    <recommendedName>
        <fullName evidence="1">Mitochondrial DNA polymerase catalytic subunit</fullName>
    </recommendedName>
</protein>
<dbReference type="PANTHER" id="PTHR10267:SF0">
    <property type="entry name" value="DNA POLYMERASE SUBUNIT GAMMA-1"/>
    <property type="match status" value="1"/>
</dbReference>
<dbReference type="InterPro" id="IPR043502">
    <property type="entry name" value="DNA/RNA_pol_sf"/>
</dbReference>
<reference evidence="3 4" key="1">
    <citation type="submission" date="2017-03" db="EMBL/GenBank/DDBJ databases">
        <title>Genome Survey of Euroglyphus maynei.</title>
        <authorList>
            <person name="Arlian L.G."/>
            <person name="Morgan M.S."/>
            <person name="Rider S.D."/>
        </authorList>
    </citation>
    <scope>NUCLEOTIDE SEQUENCE [LARGE SCALE GENOMIC DNA]</scope>
    <source>
        <strain evidence="3">Arlian Lab</strain>
        <tissue evidence="3">Whole body</tissue>
    </source>
</reference>
<dbReference type="GO" id="GO:0008408">
    <property type="term" value="F:3'-5' exonuclease activity"/>
    <property type="evidence" value="ECO:0007669"/>
    <property type="project" value="TreeGrafter"/>
</dbReference>
<dbReference type="InterPro" id="IPR001098">
    <property type="entry name" value="DNA-dir_DNA_pol_A_palm_dom"/>
</dbReference>
<dbReference type="GO" id="GO:0006264">
    <property type="term" value="P:mitochondrial DNA replication"/>
    <property type="evidence" value="ECO:0007669"/>
    <property type="project" value="TreeGrafter"/>
</dbReference>
<evidence type="ECO:0000313" key="3">
    <source>
        <dbReference type="EMBL" id="OTF75512.1"/>
    </source>
</evidence>
<feature type="domain" description="DNA-directed DNA polymerase family A palm" evidence="2">
    <location>
        <begin position="12"/>
        <end position="132"/>
    </location>
</feature>
<gene>
    <name evidence="3" type="ORF">BLA29_010624</name>
</gene>
<dbReference type="Gene3D" id="3.30.70.370">
    <property type="match status" value="1"/>
</dbReference>
<dbReference type="GO" id="GO:0003887">
    <property type="term" value="F:DNA-directed DNA polymerase activity"/>
    <property type="evidence" value="ECO:0007669"/>
    <property type="project" value="InterPro"/>
</dbReference>
<dbReference type="EMBL" id="MUJZ01041627">
    <property type="protein sequence ID" value="OTF75512.1"/>
    <property type="molecule type" value="Genomic_DNA"/>
</dbReference>
<proteinExistence type="predicted"/>
<evidence type="ECO:0000256" key="1">
    <source>
        <dbReference type="ARBA" id="ARBA00031966"/>
    </source>
</evidence>
<dbReference type="Gene3D" id="1.10.150.20">
    <property type="entry name" value="5' to 3' exonuclease, C-terminal subdomain"/>
    <property type="match status" value="1"/>
</dbReference>
<comment type="caution">
    <text evidence="3">The sequence shown here is derived from an EMBL/GenBank/DDBJ whole genome shotgun (WGS) entry which is preliminary data.</text>
</comment>
<evidence type="ECO:0000313" key="4">
    <source>
        <dbReference type="Proteomes" id="UP000194236"/>
    </source>
</evidence>
<feature type="non-terminal residue" evidence="3">
    <location>
        <position position="227"/>
    </location>
</feature>
<dbReference type="SUPFAM" id="SSF56672">
    <property type="entry name" value="DNA/RNA polymerases"/>
    <property type="match status" value="1"/>
</dbReference>
<dbReference type="AlphaFoldDB" id="A0A1Y3B3W7"/>
<accession>A0A1Y3B3W7</accession>
<dbReference type="SMART" id="SM00482">
    <property type="entry name" value="POLAc"/>
    <property type="match status" value="1"/>
</dbReference>
<dbReference type="PANTHER" id="PTHR10267">
    <property type="entry name" value="DNA POLYMERASE SUBUNIT GAMMA-1"/>
    <property type="match status" value="1"/>
</dbReference>
<keyword evidence="4" id="KW-1185">Reference proteome</keyword>
<organism evidence="3 4">
    <name type="scientific">Euroglyphus maynei</name>
    <name type="common">Mayne's house dust mite</name>
    <dbReference type="NCBI Taxonomy" id="6958"/>
    <lineage>
        <taxon>Eukaryota</taxon>
        <taxon>Metazoa</taxon>
        <taxon>Ecdysozoa</taxon>
        <taxon>Arthropoda</taxon>
        <taxon>Chelicerata</taxon>
        <taxon>Arachnida</taxon>
        <taxon>Acari</taxon>
        <taxon>Acariformes</taxon>
        <taxon>Sarcoptiformes</taxon>
        <taxon>Astigmata</taxon>
        <taxon>Psoroptidia</taxon>
        <taxon>Analgoidea</taxon>
        <taxon>Pyroglyphidae</taxon>
        <taxon>Pyroglyphinae</taxon>
        <taxon>Euroglyphus</taxon>
    </lineage>
</organism>
<dbReference type="InterPro" id="IPR002297">
    <property type="entry name" value="DNA-dir_DNA_pol_A_mt"/>
</dbReference>
<dbReference type="PRINTS" id="PR00867">
    <property type="entry name" value="DNAPOLG"/>
</dbReference>
<dbReference type="OrthoDB" id="5588663at2759"/>
<dbReference type="Proteomes" id="UP000194236">
    <property type="component" value="Unassembled WGS sequence"/>
</dbReference>
<evidence type="ECO:0000259" key="2">
    <source>
        <dbReference type="SMART" id="SM00482"/>
    </source>
</evidence>
<dbReference type="GO" id="GO:0005760">
    <property type="term" value="C:gamma DNA polymerase complex"/>
    <property type="evidence" value="ECO:0007669"/>
    <property type="project" value="InterPro"/>
</dbReference>